<dbReference type="PIRSF" id="PIRSF006078">
    <property type="entry name" value="GlxK"/>
    <property type="match status" value="1"/>
</dbReference>
<gene>
    <name evidence="4" type="ORF">UFOPK3610_00531</name>
</gene>
<dbReference type="NCBIfam" id="TIGR00045">
    <property type="entry name" value="glycerate kinase"/>
    <property type="match status" value="1"/>
</dbReference>
<accession>A0A6J7GKY5</accession>
<proteinExistence type="inferred from homology"/>
<dbReference type="Pfam" id="PF02595">
    <property type="entry name" value="Gly_kinase"/>
    <property type="match status" value="1"/>
</dbReference>
<evidence type="ECO:0000313" key="4">
    <source>
        <dbReference type="EMBL" id="CAB4907298.1"/>
    </source>
</evidence>
<dbReference type="InterPro" id="IPR004381">
    <property type="entry name" value="Glycerate_kinase"/>
</dbReference>
<dbReference type="AlphaFoldDB" id="A0A6J7GKY5"/>
<dbReference type="PANTHER" id="PTHR21599:SF0">
    <property type="entry name" value="GLYCERATE KINASE"/>
    <property type="match status" value="1"/>
</dbReference>
<dbReference type="Gene3D" id="3.40.50.10350">
    <property type="entry name" value="Glycerate kinase, domain 1"/>
    <property type="match status" value="1"/>
</dbReference>
<dbReference type="GO" id="GO:0008887">
    <property type="term" value="F:glycerate kinase activity"/>
    <property type="evidence" value="ECO:0007669"/>
    <property type="project" value="InterPro"/>
</dbReference>
<protein>
    <submittedName>
        <fullName evidence="4">Unannotated protein</fullName>
    </submittedName>
</protein>
<dbReference type="InterPro" id="IPR036129">
    <property type="entry name" value="Glycerate_kinase_sf"/>
</dbReference>
<name>A0A6J7GKY5_9ZZZZ</name>
<dbReference type="SUPFAM" id="SSF110738">
    <property type="entry name" value="Glycerate kinase I"/>
    <property type="match status" value="1"/>
</dbReference>
<dbReference type="GO" id="GO:0031388">
    <property type="term" value="P:organic acid phosphorylation"/>
    <property type="evidence" value="ECO:0007669"/>
    <property type="project" value="InterPro"/>
</dbReference>
<keyword evidence="2" id="KW-0808">Transferase</keyword>
<comment type="similarity">
    <text evidence="1">Belongs to the glycerate kinase type-1 family.</text>
</comment>
<dbReference type="InterPro" id="IPR018197">
    <property type="entry name" value="Glycerate_kinase_RE-like"/>
</dbReference>
<evidence type="ECO:0000256" key="3">
    <source>
        <dbReference type="ARBA" id="ARBA00022777"/>
    </source>
</evidence>
<keyword evidence="3" id="KW-0418">Kinase</keyword>
<dbReference type="Gene3D" id="3.90.1510.10">
    <property type="entry name" value="Glycerate kinase, domain 2"/>
    <property type="match status" value="1"/>
</dbReference>
<dbReference type="InterPro" id="IPR018193">
    <property type="entry name" value="Glyc_kinase_flavodox-like_fold"/>
</dbReference>
<sequence>MRVLVAPDSFTGTMSAAQAADAIAAGWSREAPSDVLDIAPMSDGGPGFVASMAATLNIALRDCVVSGPLGDPVSARFAFDEVTSTAYVESAEAVGLHLLDVADRDPRVTTSWGLGELLAEVVRTGARHVVVGLGGTGVCDGGAGLVAALGATATDADGVDASFLLRGGGIGLGDVSGVDLSKALLTLSGVEIVIASDVDCPLLGPRGAARGFAAQKGAEPDAVDALEAALTGWSAALGSFNVRGTMKRAGVLLGAGAGGGIGCALFALGGTRQPGIDYVLEASEIPRRAQDADLVLTGEGSFDWQSLRGKAVSGVAQAALTAGRPVVVLAGRVEVGRREWAGMGVTGVYSLVDLAGSADSAMADARHWLTEAAARAARSWSRGLQVRS</sequence>
<dbReference type="EMBL" id="CAFBMR010000012">
    <property type="protein sequence ID" value="CAB4907298.1"/>
    <property type="molecule type" value="Genomic_DNA"/>
</dbReference>
<evidence type="ECO:0000256" key="2">
    <source>
        <dbReference type="ARBA" id="ARBA00022679"/>
    </source>
</evidence>
<evidence type="ECO:0000256" key="1">
    <source>
        <dbReference type="ARBA" id="ARBA00006284"/>
    </source>
</evidence>
<dbReference type="PANTHER" id="PTHR21599">
    <property type="entry name" value="GLYCERATE KINASE"/>
    <property type="match status" value="1"/>
</dbReference>
<organism evidence="4">
    <name type="scientific">freshwater metagenome</name>
    <dbReference type="NCBI Taxonomy" id="449393"/>
    <lineage>
        <taxon>unclassified sequences</taxon>
        <taxon>metagenomes</taxon>
        <taxon>ecological metagenomes</taxon>
    </lineage>
</organism>
<reference evidence="4" key="1">
    <citation type="submission" date="2020-05" db="EMBL/GenBank/DDBJ databases">
        <authorList>
            <person name="Chiriac C."/>
            <person name="Salcher M."/>
            <person name="Ghai R."/>
            <person name="Kavagutti S V."/>
        </authorList>
    </citation>
    <scope>NUCLEOTIDE SEQUENCE</scope>
</reference>